<dbReference type="Proteomes" id="UP001160625">
    <property type="component" value="Unassembled WGS sequence"/>
</dbReference>
<gene>
    <name evidence="1" type="ORF">QGN17_02925</name>
</gene>
<dbReference type="EMBL" id="JARYGZ010000001">
    <property type="protein sequence ID" value="MDH7637674.1"/>
    <property type="molecule type" value="Genomic_DNA"/>
</dbReference>
<sequence length="75" mass="8404">MRNQSIYLAVPSGELEVFVTGEALEMLRADGHLFQDGSSLVRHYRSFMAEIALEKYQQSEERSQVIVLKAADVSG</sequence>
<reference evidence="1" key="1">
    <citation type="submission" date="2023-04" db="EMBL/GenBank/DDBJ databases">
        <title>Sphingomonas sp. MAHUQ-71 isolated from rice field.</title>
        <authorList>
            <person name="Huq M.A."/>
        </authorList>
    </citation>
    <scope>NUCLEOTIDE SEQUENCE</scope>
    <source>
        <strain evidence="1">MAHUQ-71</strain>
    </source>
</reference>
<evidence type="ECO:0008006" key="3">
    <source>
        <dbReference type="Google" id="ProtNLM"/>
    </source>
</evidence>
<keyword evidence="2" id="KW-1185">Reference proteome</keyword>
<proteinExistence type="predicted"/>
<dbReference type="RefSeq" id="WP_281043016.1">
    <property type="nucleotide sequence ID" value="NZ_JARYGZ010000001.1"/>
</dbReference>
<evidence type="ECO:0000313" key="2">
    <source>
        <dbReference type="Proteomes" id="UP001160625"/>
    </source>
</evidence>
<organism evidence="1 2">
    <name type="scientific">Sphingomonas oryzagri</name>
    <dbReference type="NCBI Taxonomy" id="3042314"/>
    <lineage>
        <taxon>Bacteria</taxon>
        <taxon>Pseudomonadati</taxon>
        <taxon>Pseudomonadota</taxon>
        <taxon>Alphaproteobacteria</taxon>
        <taxon>Sphingomonadales</taxon>
        <taxon>Sphingomonadaceae</taxon>
        <taxon>Sphingomonas</taxon>
    </lineage>
</organism>
<evidence type="ECO:0000313" key="1">
    <source>
        <dbReference type="EMBL" id="MDH7637674.1"/>
    </source>
</evidence>
<accession>A0ABT6MXB5</accession>
<name>A0ABT6MXB5_9SPHN</name>
<comment type="caution">
    <text evidence="1">The sequence shown here is derived from an EMBL/GenBank/DDBJ whole genome shotgun (WGS) entry which is preliminary data.</text>
</comment>
<protein>
    <recommendedName>
        <fullName evidence="3">DUF1488 domain-containing protein</fullName>
    </recommendedName>
</protein>